<feature type="transmembrane region" description="Helical" evidence="1">
    <location>
        <begin position="12"/>
        <end position="34"/>
    </location>
</feature>
<evidence type="ECO:0000313" key="4">
    <source>
        <dbReference type="EMBL" id="OIR25756.1"/>
    </source>
</evidence>
<evidence type="ECO:0000313" key="3">
    <source>
        <dbReference type="EMBL" id="CAB5495687.1"/>
    </source>
</evidence>
<reference evidence="5" key="1">
    <citation type="submission" date="2016-09" db="EMBL/GenBank/DDBJ databases">
        <title>Genome Sequence of Bathymodiolus thermophilus sulfur-oxidizing gill endosymbiont.</title>
        <authorList>
            <person name="Ponnudurai R."/>
            <person name="Kleiner M."/>
            <person name="Sayavedra L."/>
            <person name="Thuermer A."/>
            <person name="Felbeck H."/>
            <person name="Schlueter R."/>
            <person name="Schweder T."/>
            <person name="Markert S."/>
        </authorList>
    </citation>
    <scope>NUCLEOTIDE SEQUENCE [LARGE SCALE GENOMIC DNA]</scope>
    <source>
        <strain evidence="5">BAT/CrabSpa'14</strain>
    </source>
</reference>
<evidence type="ECO:0000313" key="5">
    <source>
        <dbReference type="Proteomes" id="UP000182798"/>
    </source>
</evidence>
<sequence length="66" mass="7394">MDEVKVLNRRRFLSASFKVVVSVSATIISSKLLAYDTKHDSTDVKFLDLKVEDVTPPPADTNKKID</sequence>
<proteinExistence type="predicted"/>
<dbReference type="Proteomes" id="UP000643672">
    <property type="component" value="Unassembled WGS sequence"/>
</dbReference>
<dbReference type="AlphaFoldDB" id="A0A1J5TZT8"/>
<dbReference type="Proteomes" id="UP000182798">
    <property type="component" value="Unassembled WGS sequence"/>
</dbReference>
<reference evidence="4" key="2">
    <citation type="journal article" date="2017" name="Stand. Genomic Sci.">
        <title>Genome sequence of the sulfur-oxidizing Bathymodiolus thermophilus gill endosymbiont.</title>
        <authorList>
            <person name="Ponnudurai R."/>
            <person name="Sayavedra L."/>
            <person name="Kleiner M."/>
            <person name="Heiden S.E."/>
            <person name="Thurmer A."/>
            <person name="Felbeck H."/>
            <person name="Schluter R."/>
            <person name="Sievert S.M."/>
            <person name="Daniel R."/>
            <person name="Schweder T."/>
            <person name="Markert S."/>
        </authorList>
    </citation>
    <scope>NUCLEOTIDE SEQUENCE</scope>
    <source>
        <strain evidence="4">BAT/CrabSpa'14</strain>
    </source>
</reference>
<keyword evidence="1" id="KW-0812">Transmembrane</keyword>
<dbReference type="KEGG" id="bthg:MS2017_1113"/>
<name>A0A1J5TZT8_9GAMM</name>
<keyword evidence="1" id="KW-1133">Transmembrane helix</keyword>
<evidence type="ECO:0000313" key="7">
    <source>
        <dbReference type="Proteomes" id="UP000643672"/>
    </source>
</evidence>
<protein>
    <submittedName>
        <fullName evidence="4">Uncharacterized protein</fullName>
    </submittedName>
</protein>
<reference evidence="2 6" key="3">
    <citation type="submission" date="2017-11" db="EMBL/GenBank/DDBJ databases">
        <title>Genome sequence of the bacterial symbiont EPR9N from a vent mussel Bathymodiolus thermophilus.</title>
        <authorList>
            <person name="Won Y.-J."/>
        </authorList>
    </citation>
    <scope>NUCLEOTIDE SEQUENCE [LARGE SCALE GENOMIC DNA]</scope>
    <source>
        <strain evidence="2 6">EPR9N</strain>
    </source>
</reference>
<reference evidence="3 7" key="4">
    <citation type="submission" date="2020-05" db="EMBL/GenBank/DDBJ databases">
        <authorList>
            <person name="Petersen J."/>
            <person name="Sayavedra L."/>
        </authorList>
    </citation>
    <scope>NUCLEOTIDE SEQUENCE [LARGE SCALE GENOMIC DNA]</scope>
    <source>
        <strain evidence="3">B thermophilus SOXS</strain>
    </source>
</reference>
<dbReference type="Proteomes" id="UP000278334">
    <property type="component" value="Chromosome"/>
</dbReference>
<dbReference type="RefSeq" id="WP_071563190.1">
    <property type="nucleotide sequence ID" value="NZ_CAESAQ020000021.1"/>
</dbReference>
<dbReference type="EMBL" id="CP024634">
    <property type="protein sequence ID" value="AYQ56817.1"/>
    <property type="molecule type" value="Genomic_DNA"/>
</dbReference>
<keyword evidence="1" id="KW-0472">Membrane</keyword>
<keyword evidence="7" id="KW-1185">Reference proteome</keyword>
<accession>A0A1J5TZT8</accession>
<organism evidence="4 5">
    <name type="scientific">Bathymodiolus thermophilus thioautotrophic gill symbiont</name>
    <dbReference type="NCBI Taxonomy" id="2360"/>
    <lineage>
        <taxon>Bacteria</taxon>
        <taxon>Pseudomonadati</taxon>
        <taxon>Pseudomonadota</taxon>
        <taxon>Gammaproteobacteria</taxon>
        <taxon>sulfur-oxidizing symbionts</taxon>
    </lineage>
</organism>
<gene>
    <name evidence="4" type="ORF">BGC33_15390</name>
    <name evidence="2" type="ORF">MS2017_1113</name>
    <name evidence="3" type="ORF">THERMOS_343</name>
</gene>
<dbReference type="EMBL" id="MIQH01000001">
    <property type="protein sequence ID" value="OIR25756.1"/>
    <property type="molecule type" value="Genomic_DNA"/>
</dbReference>
<evidence type="ECO:0000313" key="2">
    <source>
        <dbReference type="EMBL" id="AYQ56817.1"/>
    </source>
</evidence>
<evidence type="ECO:0000313" key="6">
    <source>
        <dbReference type="Proteomes" id="UP000278334"/>
    </source>
</evidence>
<evidence type="ECO:0000256" key="1">
    <source>
        <dbReference type="SAM" id="Phobius"/>
    </source>
</evidence>
<dbReference type="EMBL" id="CAESAQ020000021">
    <property type="protein sequence ID" value="CAB5495687.1"/>
    <property type="molecule type" value="Genomic_DNA"/>
</dbReference>